<name>A0A1S1NKZ4_9MYCO</name>
<dbReference type="Proteomes" id="UP000179734">
    <property type="component" value="Unassembled WGS sequence"/>
</dbReference>
<sequence length="195" mass="20259">MADDDDDVGAALPATQPHPAPIFDTGPHPQPLQPLAADPEPSAPIAVLDAGSGSAPRAFPALAYAEPPEPSEPLPVPAQPVAVPGHDHHLVPWWKLLLILAAVWVPAAGAGLGLFYWWYSLADKTPAVFVVLVYIVACTVGALMLAMVQDKPLISALAIAVMTAVFASTAAAAPLYGHYYCQAVQGTCLAGIIPY</sequence>
<keyword evidence="2" id="KW-0472">Membrane</keyword>
<keyword evidence="2" id="KW-1133">Transmembrane helix</keyword>
<evidence type="ECO:0000256" key="1">
    <source>
        <dbReference type="SAM" id="MobiDB-lite"/>
    </source>
</evidence>
<feature type="transmembrane region" description="Helical" evidence="2">
    <location>
        <begin position="96"/>
        <end position="119"/>
    </location>
</feature>
<organism evidence="3 4">
    <name type="scientific">Mycobacterium talmoniae</name>
    <dbReference type="NCBI Taxonomy" id="1858794"/>
    <lineage>
        <taxon>Bacteria</taxon>
        <taxon>Bacillati</taxon>
        <taxon>Actinomycetota</taxon>
        <taxon>Actinomycetes</taxon>
        <taxon>Mycobacteriales</taxon>
        <taxon>Mycobacteriaceae</taxon>
        <taxon>Mycobacterium</taxon>
    </lineage>
</organism>
<keyword evidence="2" id="KW-0812">Transmembrane</keyword>
<reference evidence="3 4" key="1">
    <citation type="submission" date="2016-10" db="EMBL/GenBank/DDBJ databases">
        <title>Genome sequence of Mycobacterium talmonii.</title>
        <authorList>
            <person name="Greninger A.L."/>
            <person name="Elliott B."/>
            <person name="Vasireddy S."/>
            <person name="Vasireddy R."/>
        </authorList>
    </citation>
    <scope>NUCLEOTIDE SEQUENCE [LARGE SCALE GENOMIC DNA]</scope>
    <source>
        <strain evidence="4">NE-TNMC-100812</strain>
    </source>
</reference>
<feature type="transmembrane region" description="Helical" evidence="2">
    <location>
        <begin position="153"/>
        <end position="176"/>
    </location>
</feature>
<dbReference type="EMBL" id="MLQM01000036">
    <property type="protein sequence ID" value="OHV04556.1"/>
    <property type="molecule type" value="Genomic_DNA"/>
</dbReference>
<proteinExistence type="predicted"/>
<evidence type="ECO:0008006" key="5">
    <source>
        <dbReference type="Google" id="ProtNLM"/>
    </source>
</evidence>
<feature type="transmembrane region" description="Helical" evidence="2">
    <location>
        <begin position="125"/>
        <end position="146"/>
    </location>
</feature>
<dbReference type="AlphaFoldDB" id="A0A1S1NKZ4"/>
<gene>
    <name evidence="3" type="ORF">BKN37_09325</name>
</gene>
<keyword evidence="4" id="KW-1185">Reference proteome</keyword>
<evidence type="ECO:0000313" key="3">
    <source>
        <dbReference type="EMBL" id="OHV04556.1"/>
    </source>
</evidence>
<evidence type="ECO:0000313" key="4">
    <source>
        <dbReference type="Proteomes" id="UP000179734"/>
    </source>
</evidence>
<feature type="region of interest" description="Disordered" evidence="1">
    <location>
        <begin position="1"/>
        <end position="47"/>
    </location>
</feature>
<dbReference type="RefSeq" id="WP_071024751.1">
    <property type="nucleotide sequence ID" value="NZ_MLQM01000036.1"/>
</dbReference>
<protein>
    <recommendedName>
        <fullName evidence="5">Transmembrane protein</fullName>
    </recommendedName>
</protein>
<evidence type="ECO:0000256" key="2">
    <source>
        <dbReference type="SAM" id="Phobius"/>
    </source>
</evidence>
<comment type="caution">
    <text evidence="3">The sequence shown here is derived from an EMBL/GenBank/DDBJ whole genome shotgun (WGS) entry which is preliminary data.</text>
</comment>
<accession>A0A1S1NKZ4</accession>